<evidence type="ECO:0000313" key="3">
    <source>
        <dbReference type="EMBL" id="QSG11963.1"/>
    </source>
</evidence>
<dbReference type="AlphaFoldDB" id="A0A897NM11"/>
<gene>
    <name evidence="3" type="ORF">HSBGL_1546</name>
</gene>
<dbReference type="Proteomes" id="UP000663305">
    <property type="component" value="Chromosome"/>
</dbReference>
<dbReference type="InterPro" id="IPR036378">
    <property type="entry name" value="FAS1_dom_sf"/>
</dbReference>
<dbReference type="PANTHER" id="PTHR10900:SF77">
    <property type="entry name" value="FI19380P1"/>
    <property type="match status" value="1"/>
</dbReference>
<reference evidence="3" key="1">
    <citation type="submission" date="2020-11" db="EMBL/GenBank/DDBJ databases">
        <title>Carbohydrate-dependent, anaerobic sulfur respiration: A novel catabolism in halophilic archaea.</title>
        <authorList>
            <person name="Sorokin D.Y."/>
            <person name="Messina E."/>
            <person name="Smedile F."/>
            <person name="La Cono V."/>
            <person name="Hallsworth J.E."/>
            <person name="Yakimov M.M."/>
        </authorList>
    </citation>
    <scope>NUCLEOTIDE SEQUENCE</scope>
    <source>
        <strain evidence="3">HSR-Bgl</strain>
    </source>
</reference>
<dbReference type="RefSeq" id="WP_229123972.1">
    <property type="nucleotide sequence ID" value="NZ_CP064789.1"/>
</dbReference>
<dbReference type="InterPro" id="IPR000782">
    <property type="entry name" value="FAS1_domain"/>
</dbReference>
<dbReference type="Gene3D" id="2.30.180.10">
    <property type="entry name" value="FAS1 domain"/>
    <property type="match status" value="1"/>
</dbReference>
<dbReference type="PROSITE" id="PS50213">
    <property type="entry name" value="FAS1"/>
    <property type="match status" value="1"/>
</dbReference>
<dbReference type="InterPro" id="IPR006311">
    <property type="entry name" value="TAT_signal"/>
</dbReference>
<organism evidence="3 4">
    <name type="scientific">Halapricum desulfuricans</name>
    <dbReference type="NCBI Taxonomy" id="2841257"/>
    <lineage>
        <taxon>Archaea</taxon>
        <taxon>Methanobacteriati</taxon>
        <taxon>Methanobacteriota</taxon>
        <taxon>Stenosarchaea group</taxon>
        <taxon>Halobacteria</taxon>
        <taxon>Halobacteriales</taxon>
        <taxon>Haloarculaceae</taxon>
        <taxon>Halapricum</taxon>
    </lineage>
</organism>
<accession>A0A897NM11</accession>
<dbReference type="InterPro" id="IPR050904">
    <property type="entry name" value="Adhesion/Biosynth-related"/>
</dbReference>
<name>A0A897NM11_9EURY</name>
<feature type="region of interest" description="Disordered" evidence="1">
    <location>
        <begin position="31"/>
        <end position="52"/>
    </location>
</feature>
<dbReference type="Pfam" id="PF02469">
    <property type="entry name" value="Fasciclin"/>
    <property type="match status" value="1"/>
</dbReference>
<dbReference type="GO" id="GO:0005615">
    <property type="term" value="C:extracellular space"/>
    <property type="evidence" value="ECO:0007669"/>
    <property type="project" value="TreeGrafter"/>
</dbReference>
<evidence type="ECO:0000259" key="2">
    <source>
        <dbReference type="PROSITE" id="PS50213"/>
    </source>
</evidence>
<proteinExistence type="predicted"/>
<dbReference type="GeneID" id="68861078"/>
<dbReference type="PANTHER" id="PTHR10900">
    <property type="entry name" value="PERIOSTIN-RELATED"/>
    <property type="match status" value="1"/>
</dbReference>
<feature type="domain" description="FAS1" evidence="2">
    <location>
        <begin position="54"/>
        <end position="160"/>
    </location>
</feature>
<protein>
    <submittedName>
        <fullName evidence="3">Surface protein containing fasciclin-like repeats</fullName>
    </submittedName>
</protein>
<evidence type="ECO:0000313" key="4">
    <source>
        <dbReference type="Proteomes" id="UP000663305"/>
    </source>
</evidence>
<dbReference type="PROSITE" id="PS51318">
    <property type="entry name" value="TAT"/>
    <property type="match status" value="1"/>
</dbReference>
<dbReference type="EMBL" id="CP064789">
    <property type="protein sequence ID" value="QSG11963.1"/>
    <property type="molecule type" value="Genomic_DNA"/>
</dbReference>
<sequence length="160" mass="16938">MTPDIGRRTALKAIGATGAAFALGGIGTAGARGTARAKGRSIANERRRQGASTEPTIVELATDAENLNILVAAVKEAGLADALSGNRQLTVFAPTDNAFEALADELDVEPEDLLDRDDLAEILLYHVTPGRRYADSVLGAPRLRMLNREFVTQDDGVLLP</sequence>
<dbReference type="SUPFAM" id="SSF82153">
    <property type="entry name" value="FAS1 domain"/>
    <property type="match status" value="1"/>
</dbReference>
<evidence type="ECO:0000256" key="1">
    <source>
        <dbReference type="SAM" id="MobiDB-lite"/>
    </source>
</evidence>